<dbReference type="PANTHER" id="PTHR23517:SF2">
    <property type="entry name" value="MULTIDRUG RESISTANCE PROTEIN MDTH"/>
    <property type="match status" value="1"/>
</dbReference>
<dbReference type="PANTHER" id="PTHR23517">
    <property type="entry name" value="RESISTANCE PROTEIN MDTM, PUTATIVE-RELATED-RELATED"/>
    <property type="match status" value="1"/>
</dbReference>
<feature type="transmembrane region" description="Helical" evidence="8">
    <location>
        <begin position="219"/>
        <end position="241"/>
    </location>
</feature>
<keyword evidence="6 8" id="KW-0472">Membrane</keyword>
<evidence type="ECO:0000256" key="8">
    <source>
        <dbReference type="SAM" id="Phobius"/>
    </source>
</evidence>
<dbReference type="SUPFAM" id="SSF103473">
    <property type="entry name" value="MFS general substrate transporter"/>
    <property type="match status" value="1"/>
</dbReference>
<dbReference type="Pfam" id="PF07690">
    <property type="entry name" value="MFS_1"/>
    <property type="match status" value="1"/>
</dbReference>
<sequence>MLHALGFPAAGGDRRLMAAVAIDTLGTGTWVPVSLLYFLRTTPLSLVDVGLALSVASLLALPLTAVAGQCVDRFGAKRVLQAGNVLQCAGFAAHPFVDSFAGVALVAGLAAVGRTAFWTSFGPLVAAASPPGERERWFGFLGAVRNAGFGVGALVGGVAASAEHLAVHQAIVVVNALSFLVSFAVMTGVRAAAAPPPSADAQGGGGWLTVLRDRGYRWLLAYAFCAAIAGMTLAVAVPVYIVEELALPGWLSGGALVVNTLLISLGQGRVVDALTDAVRWRALAAAAFLSAGSCAVFWAAGWVGAAAGAVLVLVATVVYTLGEMTADPVLDALAAESPAPELRGRYLAAYQLAGAAAAASAPALLSWLLDTSATLLWAALAMTALFGAACCVPLRRALPRAATRITNAPTHEPDPHPPEDRTPA</sequence>
<proteinExistence type="predicted"/>
<evidence type="ECO:0000256" key="3">
    <source>
        <dbReference type="ARBA" id="ARBA00022475"/>
    </source>
</evidence>
<dbReference type="GO" id="GO:0005886">
    <property type="term" value="C:plasma membrane"/>
    <property type="evidence" value="ECO:0007669"/>
    <property type="project" value="UniProtKB-SubCell"/>
</dbReference>
<keyword evidence="4 8" id="KW-0812">Transmembrane</keyword>
<protein>
    <submittedName>
        <fullName evidence="9">MFS transporter</fullName>
    </submittedName>
</protein>
<dbReference type="RefSeq" id="WP_164216730.1">
    <property type="nucleotide sequence ID" value="NZ_JAAGMS010000178.1"/>
</dbReference>
<dbReference type="PRINTS" id="PR01035">
    <property type="entry name" value="TCRTETA"/>
</dbReference>
<dbReference type="InterPro" id="IPR050171">
    <property type="entry name" value="MFS_Transporters"/>
</dbReference>
<evidence type="ECO:0000256" key="6">
    <source>
        <dbReference type="ARBA" id="ARBA00023136"/>
    </source>
</evidence>
<name>A0A7K3RBE7_STRAQ</name>
<dbReference type="InterPro" id="IPR011701">
    <property type="entry name" value="MFS"/>
</dbReference>
<dbReference type="EMBL" id="JAAGMS010000178">
    <property type="protein sequence ID" value="NEB99530.1"/>
    <property type="molecule type" value="Genomic_DNA"/>
</dbReference>
<comment type="subcellular location">
    <subcellularLocation>
        <location evidence="1">Cell membrane</location>
        <topology evidence="1">Multi-pass membrane protein</topology>
    </subcellularLocation>
</comment>
<feature type="transmembrane region" description="Helical" evidence="8">
    <location>
        <begin position="278"/>
        <end position="300"/>
    </location>
</feature>
<feature type="transmembrane region" description="Helical" evidence="8">
    <location>
        <begin position="306"/>
        <end position="326"/>
    </location>
</feature>
<feature type="transmembrane region" description="Helical" evidence="8">
    <location>
        <begin position="375"/>
        <end position="394"/>
    </location>
</feature>
<reference evidence="9 10" key="1">
    <citation type="submission" date="2020-01" db="EMBL/GenBank/DDBJ databases">
        <title>Insect and environment-associated Actinomycetes.</title>
        <authorList>
            <person name="Currrie C."/>
            <person name="Chevrette M."/>
            <person name="Carlson C."/>
            <person name="Stubbendieck R."/>
            <person name="Wendt-Pienkowski E."/>
        </authorList>
    </citation>
    <scope>NUCLEOTIDE SEQUENCE [LARGE SCALE GENOMIC DNA]</scope>
    <source>
        <strain evidence="9 10">SID7903</strain>
    </source>
</reference>
<feature type="transmembrane region" description="Helical" evidence="8">
    <location>
        <begin position="45"/>
        <end position="67"/>
    </location>
</feature>
<dbReference type="Proteomes" id="UP000470951">
    <property type="component" value="Unassembled WGS sequence"/>
</dbReference>
<feature type="transmembrane region" description="Helical" evidence="8">
    <location>
        <begin position="16"/>
        <end position="39"/>
    </location>
</feature>
<dbReference type="InterPro" id="IPR001958">
    <property type="entry name" value="Tet-R_TetA/multi-R_MdtG-like"/>
</dbReference>
<feature type="region of interest" description="Disordered" evidence="7">
    <location>
        <begin position="405"/>
        <end position="424"/>
    </location>
</feature>
<dbReference type="AlphaFoldDB" id="A0A7K3RBE7"/>
<evidence type="ECO:0000256" key="5">
    <source>
        <dbReference type="ARBA" id="ARBA00022989"/>
    </source>
</evidence>
<feature type="compositionally biased region" description="Basic and acidic residues" evidence="7">
    <location>
        <begin position="411"/>
        <end position="424"/>
    </location>
</feature>
<evidence type="ECO:0000313" key="9">
    <source>
        <dbReference type="EMBL" id="NEB99530.1"/>
    </source>
</evidence>
<evidence type="ECO:0000256" key="7">
    <source>
        <dbReference type="SAM" id="MobiDB-lite"/>
    </source>
</evidence>
<dbReference type="InterPro" id="IPR036259">
    <property type="entry name" value="MFS_trans_sf"/>
</dbReference>
<dbReference type="Gene3D" id="1.20.1250.20">
    <property type="entry name" value="MFS general substrate transporter like domains"/>
    <property type="match status" value="1"/>
</dbReference>
<feature type="transmembrane region" description="Helical" evidence="8">
    <location>
        <begin position="137"/>
        <end position="160"/>
    </location>
</feature>
<gene>
    <name evidence="9" type="ORF">G3I58_16330</name>
</gene>
<organism evidence="9 10">
    <name type="scientific">Streptomyces anulatus</name>
    <name type="common">Streptomyces chrysomallus</name>
    <dbReference type="NCBI Taxonomy" id="1892"/>
    <lineage>
        <taxon>Bacteria</taxon>
        <taxon>Bacillati</taxon>
        <taxon>Actinomycetota</taxon>
        <taxon>Actinomycetes</taxon>
        <taxon>Kitasatosporales</taxon>
        <taxon>Streptomycetaceae</taxon>
        <taxon>Streptomyces</taxon>
    </lineage>
</organism>
<evidence type="ECO:0000256" key="1">
    <source>
        <dbReference type="ARBA" id="ARBA00004651"/>
    </source>
</evidence>
<feature type="transmembrane region" description="Helical" evidence="8">
    <location>
        <begin position="247"/>
        <end position="266"/>
    </location>
</feature>
<keyword evidence="2" id="KW-0813">Transport</keyword>
<keyword evidence="5 8" id="KW-1133">Transmembrane helix</keyword>
<evidence type="ECO:0000256" key="4">
    <source>
        <dbReference type="ARBA" id="ARBA00022692"/>
    </source>
</evidence>
<evidence type="ECO:0000313" key="10">
    <source>
        <dbReference type="Proteomes" id="UP000470951"/>
    </source>
</evidence>
<comment type="caution">
    <text evidence="9">The sequence shown here is derived from an EMBL/GenBank/DDBJ whole genome shotgun (WGS) entry which is preliminary data.</text>
</comment>
<feature type="transmembrane region" description="Helical" evidence="8">
    <location>
        <begin position="166"/>
        <end position="186"/>
    </location>
</feature>
<accession>A0A7K3RBE7</accession>
<dbReference type="GO" id="GO:0022857">
    <property type="term" value="F:transmembrane transporter activity"/>
    <property type="evidence" value="ECO:0007669"/>
    <property type="project" value="InterPro"/>
</dbReference>
<keyword evidence="3" id="KW-1003">Cell membrane</keyword>
<feature type="transmembrane region" description="Helical" evidence="8">
    <location>
        <begin position="347"/>
        <end position="369"/>
    </location>
</feature>
<evidence type="ECO:0000256" key="2">
    <source>
        <dbReference type="ARBA" id="ARBA00022448"/>
    </source>
</evidence>
<feature type="transmembrane region" description="Helical" evidence="8">
    <location>
        <begin position="103"/>
        <end position="125"/>
    </location>
</feature>